<organism evidence="1 2">
    <name type="scientific">Chlorobaculum tepidum (strain ATCC 49652 / DSM 12025 / NBRC 103806 / TLS)</name>
    <name type="common">Chlorobium tepidum</name>
    <dbReference type="NCBI Taxonomy" id="194439"/>
    <lineage>
        <taxon>Bacteria</taxon>
        <taxon>Pseudomonadati</taxon>
        <taxon>Chlorobiota</taxon>
        <taxon>Chlorobiia</taxon>
        <taxon>Chlorobiales</taxon>
        <taxon>Chlorobiaceae</taxon>
        <taxon>Chlorobaculum</taxon>
    </lineage>
</organism>
<proteinExistence type="predicted"/>
<protein>
    <submittedName>
        <fullName evidence="1">Uncharacterized protein</fullName>
    </submittedName>
</protein>
<keyword evidence="2" id="KW-1185">Reference proteome</keyword>
<evidence type="ECO:0000313" key="1">
    <source>
        <dbReference type="EMBL" id="AAM71732.1"/>
    </source>
</evidence>
<dbReference type="EMBL" id="AE006470">
    <property type="protein sequence ID" value="AAM71732.1"/>
    <property type="molecule type" value="Genomic_DNA"/>
</dbReference>
<dbReference type="AlphaFoldDB" id="Q8KF42"/>
<evidence type="ECO:0000313" key="2">
    <source>
        <dbReference type="Proteomes" id="UP000001007"/>
    </source>
</evidence>
<sequence length="55" mass="6358">MYCSVVVYNGIHHPNKDVRVFLKSYVLLFEFIAKCFQVAASDWPFFIWSGRGTIG</sequence>
<dbReference type="KEGG" id="cte:CT0490"/>
<dbReference type="Proteomes" id="UP000001007">
    <property type="component" value="Chromosome"/>
</dbReference>
<accession>Q8KF42</accession>
<gene>
    <name evidence="1" type="ordered locus">CT0490</name>
</gene>
<dbReference type="EnsemblBacteria" id="AAM71732">
    <property type="protein sequence ID" value="AAM71732"/>
    <property type="gene ID" value="CT0490"/>
</dbReference>
<name>Q8KF42_CHLTE</name>
<reference evidence="1 2" key="1">
    <citation type="journal article" date="2002" name="Proc. Natl. Acad. Sci. U.S.A.">
        <title>The complete genome sequence of Chlorobium tepidum TLS, a photosynthetic, anaerobic, green-sulfur bacterium.</title>
        <authorList>
            <person name="Eisen J.A."/>
            <person name="Nelson K.E."/>
            <person name="Paulsen I.T."/>
            <person name="Heidelberg J.F."/>
            <person name="Wu M."/>
            <person name="Dodson R.J."/>
            <person name="Deboy R."/>
            <person name="Gwinn M.L."/>
            <person name="Nelson W.C."/>
            <person name="Haft D.H."/>
            <person name="Hickey E.K."/>
            <person name="Peterson J.D."/>
            <person name="Durkin A.S."/>
            <person name="Kolonay J.L."/>
            <person name="Yang F."/>
            <person name="Holt I."/>
            <person name="Umayam L.A."/>
            <person name="Mason T."/>
            <person name="Brenner M."/>
            <person name="Shea T.P."/>
            <person name="Parksey D."/>
            <person name="Nierman W.C."/>
            <person name="Feldblyum T.V."/>
            <person name="Hansen C.L."/>
            <person name="Craven M.B."/>
            <person name="Radune D."/>
            <person name="Vamathevan J."/>
            <person name="Khouri H."/>
            <person name="White O."/>
            <person name="Gruber T.M."/>
            <person name="Ketchum K.A."/>
            <person name="Venter J.C."/>
            <person name="Tettelin H."/>
            <person name="Bryant D.A."/>
            <person name="Fraser C.M."/>
        </authorList>
    </citation>
    <scope>NUCLEOTIDE SEQUENCE [LARGE SCALE GENOMIC DNA]</scope>
    <source>
        <strain evidence="2">ATCC 49652 / DSM 12025 / NBRC 103806 / TLS</strain>
    </source>
</reference>
<dbReference type="HOGENOM" id="CLU_3023713_0_0_10"/>